<organism evidence="4 5">
    <name type="scientific">Noviherbaspirillum sedimenti</name>
    <dbReference type="NCBI Taxonomy" id="2320865"/>
    <lineage>
        <taxon>Bacteria</taxon>
        <taxon>Pseudomonadati</taxon>
        <taxon>Pseudomonadota</taxon>
        <taxon>Betaproteobacteria</taxon>
        <taxon>Burkholderiales</taxon>
        <taxon>Oxalobacteraceae</taxon>
        <taxon>Noviherbaspirillum</taxon>
    </lineage>
</organism>
<dbReference type="AlphaFoldDB" id="A0A3A3G6N6"/>
<dbReference type="SUPFAM" id="SSF102405">
    <property type="entry name" value="MCP/YpsA-like"/>
    <property type="match status" value="1"/>
</dbReference>
<dbReference type="InterPro" id="IPR031100">
    <property type="entry name" value="LOG_fam"/>
</dbReference>
<comment type="caution">
    <text evidence="4">The sequence shown here is derived from an EMBL/GenBank/DDBJ whole genome shotgun (WGS) entry which is preliminary data.</text>
</comment>
<accession>A0A3A3G6N6</accession>
<dbReference type="OrthoDB" id="9801098at2"/>
<keyword evidence="3" id="KW-0378">Hydrolase</keyword>
<dbReference type="Pfam" id="PF03641">
    <property type="entry name" value="Lysine_decarbox"/>
    <property type="match status" value="1"/>
</dbReference>
<dbReference type="GO" id="GO:0009691">
    <property type="term" value="P:cytokinin biosynthetic process"/>
    <property type="evidence" value="ECO:0007669"/>
    <property type="project" value="UniProtKB-UniRule"/>
</dbReference>
<dbReference type="Gene3D" id="3.40.50.450">
    <property type="match status" value="1"/>
</dbReference>
<evidence type="ECO:0000313" key="5">
    <source>
        <dbReference type="Proteomes" id="UP000266327"/>
    </source>
</evidence>
<dbReference type="InterPro" id="IPR005269">
    <property type="entry name" value="LOG"/>
</dbReference>
<evidence type="ECO:0000313" key="4">
    <source>
        <dbReference type="EMBL" id="RJG04197.1"/>
    </source>
</evidence>
<comment type="catalytic activity">
    <reaction evidence="1">
        <text>AMP + H2O = D-ribose 5-phosphate + adenine</text>
        <dbReference type="Rhea" id="RHEA:20129"/>
        <dbReference type="ChEBI" id="CHEBI:15377"/>
        <dbReference type="ChEBI" id="CHEBI:16708"/>
        <dbReference type="ChEBI" id="CHEBI:78346"/>
        <dbReference type="ChEBI" id="CHEBI:456215"/>
        <dbReference type="EC" id="3.2.2.4"/>
    </reaction>
</comment>
<evidence type="ECO:0000256" key="1">
    <source>
        <dbReference type="ARBA" id="ARBA00000274"/>
    </source>
</evidence>
<keyword evidence="5" id="KW-1185">Reference proteome</keyword>
<sequence>MKSICVYCGSSPGTLPAYTEAARALAQEMVKNNIALVYGGGSVGLMGVIADEVMRLGGEVTGVIPKALLEWEVGHHGLTRLHVVKDLHERKAMMAQLSDGFIALPGGLGTMEELFETLTWAQLNLHDKPIGLLNVAGFYDGLLAFVAHMVTQGFVKPAQAGLLMHETQVDRLLARLRDFQPGQHRHKLLDTGNAPPLLS</sequence>
<dbReference type="Proteomes" id="UP000266327">
    <property type="component" value="Unassembled WGS sequence"/>
</dbReference>
<reference evidence="5" key="1">
    <citation type="submission" date="2018-09" db="EMBL/GenBank/DDBJ databases">
        <authorList>
            <person name="Zhu H."/>
        </authorList>
    </citation>
    <scope>NUCLEOTIDE SEQUENCE [LARGE SCALE GENOMIC DNA]</scope>
    <source>
        <strain evidence="5">K1S02-23</strain>
    </source>
</reference>
<comment type="similarity">
    <text evidence="2 3">Belongs to the LOG family.</text>
</comment>
<evidence type="ECO:0000256" key="2">
    <source>
        <dbReference type="ARBA" id="ARBA00006763"/>
    </source>
</evidence>
<keyword evidence="3" id="KW-0203">Cytokinin biosynthesis</keyword>
<dbReference type="NCBIfam" id="TIGR00730">
    <property type="entry name" value="Rossman fold protein, TIGR00730 family"/>
    <property type="match status" value="1"/>
</dbReference>
<proteinExistence type="inferred from homology"/>
<dbReference type="RefSeq" id="WP_119787674.1">
    <property type="nucleotide sequence ID" value="NZ_QYUQ01000002.1"/>
</dbReference>
<gene>
    <name evidence="4" type="ORF">D3878_03510</name>
</gene>
<protein>
    <recommendedName>
        <fullName evidence="3">Cytokinin riboside 5'-monophosphate phosphoribohydrolase</fullName>
        <ecNumber evidence="3">3.2.2.n1</ecNumber>
    </recommendedName>
</protein>
<evidence type="ECO:0000256" key="3">
    <source>
        <dbReference type="RuleBase" id="RU363015"/>
    </source>
</evidence>
<dbReference type="EC" id="3.2.2.n1" evidence="3"/>
<dbReference type="GO" id="GO:0005829">
    <property type="term" value="C:cytosol"/>
    <property type="evidence" value="ECO:0007669"/>
    <property type="project" value="TreeGrafter"/>
</dbReference>
<dbReference type="GO" id="GO:0008714">
    <property type="term" value="F:AMP nucleosidase activity"/>
    <property type="evidence" value="ECO:0007669"/>
    <property type="project" value="UniProtKB-EC"/>
</dbReference>
<name>A0A3A3G6N6_9BURK</name>
<dbReference type="PANTHER" id="PTHR31223">
    <property type="entry name" value="LOG FAMILY PROTEIN YJL055W"/>
    <property type="match status" value="1"/>
</dbReference>
<dbReference type="EMBL" id="QYUQ01000002">
    <property type="protein sequence ID" value="RJG04197.1"/>
    <property type="molecule type" value="Genomic_DNA"/>
</dbReference>
<dbReference type="PANTHER" id="PTHR31223:SF70">
    <property type="entry name" value="LOG FAMILY PROTEIN YJL055W"/>
    <property type="match status" value="1"/>
</dbReference>